<dbReference type="RefSeq" id="WP_179716141.1">
    <property type="nucleotide sequence ID" value="NZ_JACBZT010000001.1"/>
</dbReference>
<proteinExistence type="predicted"/>
<sequence length="173" mass="17619">MTTPTVEDDATPIAAPLPPPPAPAAPQQSHQTEPVERVPGPPPADRTVVSATRRPRRRPGGLIGLGLGVAAVALLEVGLLRGPGHGASFWHTVPLWSAFATVAALVGVLASVARGARAGSDRSWRISAAGLCGLAVFWVLVVLPVGGTDRGFLLTAALGCLGVSLWLAPGRKG</sequence>
<feature type="transmembrane region" description="Helical" evidence="2">
    <location>
        <begin position="124"/>
        <end position="145"/>
    </location>
</feature>
<feature type="transmembrane region" description="Helical" evidence="2">
    <location>
        <begin position="62"/>
        <end position="81"/>
    </location>
</feature>
<keyword evidence="2" id="KW-0472">Membrane</keyword>
<protein>
    <submittedName>
        <fullName evidence="3">Ferric-dicitrate binding protein FerR (Iron transport regulator)</fullName>
    </submittedName>
</protein>
<dbReference type="Proteomes" id="UP000541969">
    <property type="component" value="Unassembled WGS sequence"/>
</dbReference>
<name>A0A853CBV8_9ACTN</name>
<evidence type="ECO:0000313" key="3">
    <source>
        <dbReference type="EMBL" id="NYJ05495.1"/>
    </source>
</evidence>
<feature type="transmembrane region" description="Helical" evidence="2">
    <location>
        <begin position="151"/>
        <end position="168"/>
    </location>
</feature>
<feature type="compositionally biased region" description="Acidic residues" evidence="1">
    <location>
        <begin position="1"/>
        <end position="10"/>
    </location>
</feature>
<feature type="compositionally biased region" description="Pro residues" evidence="1">
    <location>
        <begin position="15"/>
        <end position="24"/>
    </location>
</feature>
<reference evidence="3 4" key="1">
    <citation type="submission" date="2020-07" db="EMBL/GenBank/DDBJ databases">
        <title>Sequencing the genomes of 1000 actinobacteria strains.</title>
        <authorList>
            <person name="Klenk H.-P."/>
        </authorList>
    </citation>
    <scope>NUCLEOTIDE SEQUENCE [LARGE SCALE GENOMIC DNA]</scope>
    <source>
        <strain evidence="3 4">DSM 104001</strain>
    </source>
</reference>
<evidence type="ECO:0000313" key="4">
    <source>
        <dbReference type="Proteomes" id="UP000541969"/>
    </source>
</evidence>
<feature type="region of interest" description="Disordered" evidence="1">
    <location>
        <begin position="1"/>
        <end position="55"/>
    </location>
</feature>
<evidence type="ECO:0000256" key="2">
    <source>
        <dbReference type="SAM" id="Phobius"/>
    </source>
</evidence>
<keyword evidence="2" id="KW-1133">Transmembrane helix</keyword>
<organism evidence="3 4">
    <name type="scientific">Petropleomorpha daqingensis</name>
    <dbReference type="NCBI Taxonomy" id="2026353"/>
    <lineage>
        <taxon>Bacteria</taxon>
        <taxon>Bacillati</taxon>
        <taxon>Actinomycetota</taxon>
        <taxon>Actinomycetes</taxon>
        <taxon>Geodermatophilales</taxon>
        <taxon>Geodermatophilaceae</taxon>
        <taxon>Petropleomorpha</taxon>
    </lineage>
</organism>
<accession>A0A853CBV8</accession>
<dbReference type="AlphaFoldDB" id="A0A853CBV8"/>
<comment type="caution">
    <text evidence="3">The sequence shown here is derived from an EMBL/GenBank/DDBJ whole genome shotgun (WGS) entry which is preliminary data.</text>
</comment>
<dbReference type="EMBL" id="JACBZT010000001">
    <property type="protein sequence ID" value="NYJ05495.1"/>
    <property type="molecule type" value="Genomic_DNA"/>
</dbReference>
<gene>
    <name evidence="3" type="ORF">GGQ55_001773</name>
</gene>
<evidence type="ECO:0000256" key="1">
    <source>
        <dbReference type="SAM" id="MobiDB-lite"/>
    </source>
</evidence>
<keyword evidence="4" id="KW-1185">Reference proteome</keyword>
<keyword evidence="2" id="KW-0812">Transmembrane</keyword>
<feature type="transmembrane region" description="Helical" evidence="2">
    <location>
        <begin position="93"/>
        <end position="112"/>
    </location>
</feature>